<dbReference type="InterPro" id="IPR029058">
    <property type="entry name" value="AB_hydrolase_fold"/>
</dbReference>
<dbReference type="Proteomes" id="UP000321798">
    <property type="component" value="Unassembled WGS sequence"/>
</dbReference>
<proteinExistence type="predicted"/>
<accession>A0A512PCA3</accession>
<dbReference type="Gene3D" id="3.40.50.1820">
    <property type="entry name" value="alpha/beta hydrolase"/>
    <property type="match status" value="1"/>
</dbReference>
<dbReference type="SUPFAM" id="SSF53474">
    <property type="entry name" value="alpha/beta-Hydrolases"/>
    <property type="match status" value="1"/>
</dbReference>
<dbReference type="AlphaFoldDB" id="A0A512PCA3"/>
<name>A0A512PCA3_9CELL</name>
<dbReference type="InterPro" id="IPR049492">
    <property type="entry name" value="BD-FAE-like_dom"/>
</dbReference>
<feature type="domain" description="BD-FAE-like" evidence="3">
    <location>
        <begin position="26"/>
        <end position="222"/>
    </location>
</feature>
<feature type="compositionally biased region" description="Basic and acidic residues" evidence="2">
    <location>
        <begin position="273"/>
        <end position="291"/>
    </location>
</feature>
<evidence type="ECO:0000256" key="2">
    <source>
        <dbReference type="SAM" id="MobiDB-lite"/>
    </source>
</evidence>
<dbReference type="RefSeq" id="WP_146952590.1">
    <property type="nucleotide sequence ID" value="NZ_BAABBJ010000003.1"/>
</dbReference>
<keyword evidence="1" id="KW-0378">Hydrolase</keyword>
<gene>
    <name evidence="4" type="ORF">CSO01_15420</name>
</gene>
<comment type="caution">
    <text evidence="4">The sequence shown here is derived from an EMBL/GenBank/DDBJ whole genome shotgun (WGS) entry which is preliminary data.</text>
</comment>
<dbReference type="Pfam" id="PF20434">
    <property type="entry name" value="BD-FAE"/>
    <property type="match status" value="1"/>
</dbReference>
<reference evidence="4 5" key="1">
    <citation type="submission" date="2019-07" db="EMBL/GenBank/DDBJ databases">
        <title>Whole genome shotgun sequence of Cellulomonas soli NBRC 109434.</title>
        <authorList>
            <person name="Hosoyama A."/>
            <person name="Uohara A."/>
            <person name="Ohji S."/>
            <person name="Ichikawa N."/>
        </authorList>
    </citation>
    <scope>NUCLEOTIDE SEQUENCE [LARGE SCALE GENOMIC DNA]</scope>
    <source>
        <strain evidence="4 5">NBRC 109434</strain>
    </source>
</reference>
<dbReference type="InterPro" id="IPR050300">
    <property type="entry name" value="GDXG_lipolytic_enzyme"/>
</dbReference>
<evidence type="ECO:0000313" key="4">
    <source>
        <dbReference type="EMBL" id="GEP68827.1"/>
    </source>
</evidence>
<dbReference type="PANTHER" id="PTHR48081:SF33">
    <property type="entry name" value="KYNURENINE FORMAMIDASE"/>
    <property type="match status" value="1"/>
</dbReference>
<evidence type="ECO:0000259" key="3">
    <source>
        <dbReference type="Pfam" id="PF20434"/>
    </source>
</evidence>
<sequence length="291" mass="29280">MTIATAPASPWTTIAYGTHPDQVTEVTVPEGATGPLPLVVLLHGGVWREPHDRVHIRPLAAALAATGVVVANTEYRRVGGAGGWPQTFEDVALATDTVPDLIGSAGLAQVDPEAVVLVGHSAGGHLALWATVRHLVPAGAPGHRAAPLPVAGVVPLAGVVALSSLQRTGPDGDSVERLMGGDPGSVPGRYAAGDPTLLGAPSCRTVLVHGAQDEAVPVGTARDYAAARPGVDLVELAGTGHFEVIDPTSTAWPAVLGAVCAALGVTAGGDPEGGGRRADGGRRQPAEPERT</sequence>
<protein>
    <submittedName>
        <fullName evidence="4">Lipase</fullName>
    </submittedName>
</protein>
<evidence type="ECO:0000313" key="5">
    <source>
        <dbReference type="Proteomes" id="UP000321798"/>
    </source>
</evidence>
<keyword evidence="5" id="KW-1185">Reference proteome</keyword>
<dbReference type="PANTHER" id="PTHR48081">
    <property type="entry name" value="AB HYDROLASE SUPERFAMILY PROTEIN C4A8.06C"/>
    <property type="match status" value="1"/>
</dbReference>
<feature type="region of interest" description="Disordered" evidence="2">
    <location>
        <begin position="267"/>
        <end position="291"/>
    </location>
</feature>
<organism evidence="4 5">
    <name type="scientific">Cellulomonas soli</name>
    <dbReference type="NCBI Taxonomy" id="931535"/>
    <lineage>
        <taxon>Bacteria</taxon>
        <taxon>Bacillati</taxon>
        <taxon>Actinomycetota</taxon>
        <taxon>Actinomycetes</taxon>
        <taxon>Micrococcales</taxon>
        <taxon>Cellulomonadaceae</taxon>
        <taxon>Cellulomonas</taxon>
    </lineage>
</organism>
<evidence type="ECO:0000256" key="1">
    <source>
        <dbReference type="ARBA" id="ARBA00022801"/>
    </source>
</evidence>
<dbReference type="EMBL" id="BKAL01000004">
    <property type="protein sequence ID" value="GEP68827.1"/>
    <property type="molecule type" value="Genomic_DNA"/>
</dbReference>
<dbReference type="OrthoDB" id="255603at2"/>
<dbReference type="GO" id="GO:0016787">
    <property type="term" value="F:hydrolase activity"/>
    <property type="evidence" value="ECO:0007669"/>
    <property type="project" value="UniProtKB-KW"/>
</dbReference>